<reference evidence="1" key="1">
    <citation type="submission" date="2020-04" db="EMBL/GenBank/DDBJ databases">
        <authorList>
            <person name="Alioto T."/>
            <person name="Alioto T."/>
            <person name="Gomez Garrido J."/>
        </authorList>
    </citation>
    <scope>NUCLEOTIDE SEQUENCE</scope>
    <source>
        <strain evidence="1">A484AB</strain>
    </source>
</reference>
<dbReference type="OrthoDB" id="5985287at2759"/>
<dbReference type="Proteomes" id="UP001152795">
    <property type="component" value="Unassembled WGS sequence"/>
</dbReference>
<gene>
    <name evidence="1" type="ORF">PACLA_8A036717</name>
</gene>
<evidence type="ECO:0000313" key="1">
    <source>
        <dbReference type="EMBL" id="CAB4012615.1"/>
    </source>
</evidence>
<sequence length="149" mass="17443">MQMKYLAVPKYISNKSSRKERGQEFSKEISRNGYNLARKFHANFVATNTRQKKKTNDQKCSTWGKTCNRCKERNNFAKKCSKTSVYSIESENEHEEISMVTAMREKVVFAKMHISNKSVKFRSTVVQVRIYYRSSLPKMSNLLCVPRHS</sequence>
<accession>A0A7D9ISB3</accession>
<name>A0A7D9ISB3_PARCT</name>
<evidence type="ECO:0000313" key="2">
    <source>
        <dbReference type="Proteomes" id="UP001152795"/>
    </source>
</evidence>
<dbReference type="EMBL" id="CACRXK020007576">
    <property type="protein sequence ID" value="CAB4012615.1"/>
    <property type="molecule type" value="Genomic_DNA"/>
</dbReference>
<organism evidence="1 2">
    <name type="scientific">Paramuricea clavata</name>
    <name type="common">Red gorgonian</name>
    <name type="synonym">Violescent sea-whip</name>
    <dbReference type="NCBI Taxonomy" id="317549"/>
    <lineage>
        <taxon>Eukaryota</taxon>
        <taxon>Metazoa</taxon>
        <taxon>Cnidaria</taxon>
        <taxon>Anthozoa</taxon>
        <taxon>Octocorallia</taxon>
        <taxon>Malacalcyonacea</taxon>
        <taxon>Plexauridae</taxon>
        <taxon>Paramuricea</taxon>
    </lineage>
</organism>
<proteinExistence type="predicted"/>
<comment type="caution">
    <text evidence="1">The sequence shown here is derived from an EMBL/GenBank/DDBJ whole genome shotgun (WGS) entry which is preliminary data.</text>
</comment>
<dbReference type="AlphaFoldDB" id="A0A7D9ISB3"/>
<keyword evidence="2" id="KW-1185">Reference proteome</keyword>
<protein>
    <submittedName>
        <fullName evidence="1">Uncharacterized protein</fullName>
    </submittedName>
</protein>